<feature type="transmembrane region" description="Helical" evidence="1">
    <location>
        <begin position="47"/>
        <end position="72"/>
    </location>
</feature>
<proteinExistence type="predicted"/>
<keyword evidence="1" id="KW-0812">Transmembrane</keyword>
<reference evidence="3" key="1">
    <citation type="submission" date="2023-03" db="EMBL/GenBank/DDBJ databases">
        <title>Massive genome expansion in bonnet fungi (Mycena s.s.) driven by repeated elements and novel gene families across ecological guilds.</title>
        <authorList>
            <consortium name="Lawrence Berkeley National Laboratory"/>
            <person name="Harder C.B."/>
            <person name="Miyauchi S."/>
            <person name="Viragh M."/>
            <person name="Kuo A."/>
            <person name="Thoen E."/>
            <person name="Andreopoulos B."/>
            <person name="Lu D."/>
            <person name="Skrede I."/>
            <person name="Drula E."/>
            <person name="Henrissat B."/>
            <person name="Morin E."/>
            <person name="Kohler A."/>
            <person name="Barry K."/>
            <person name="LaButti K."/>
            <person name="Morin E."/>
            <person name="Salamov A."/>
            <person name="Lipzen A."/>
            <person name="Mereny Z."/>
            <person name="Hegedus B."/>
            <person name="Baldrian P."/>
            <person name="Stursova M."/>
            <person name="Weitz H."/>
            <person name="Taylor A."/>
            <person name="Grigoriev I.V."/>
            <person name="Nagy L.G."/>
            <person name="Martin F."/>
            <person name="Kauserud H."/>
        </authorList>
    </citation>
    <scope>NUCLEOTIDE SEQUENCE</scope>
    <source>
        <strain evidence="3">CBHHK188m</strain>
    </source>
</reference>
<protein>
    <recommendedName>
        <fullName evidence="2">DUF6534 domain-containing protein</fullName>
    </recommendedName>
</protein>
<name>A0AAD7JNQ8_9AGAR</name>
<feature type="transmembrane region" description="Helical" evidence="1">
    <location>
        <begin position="12"/>
        <end position="35"/>
    </location>
</feature>
<gene>
    <name evidence="3" type="ORF">DFH07DRAFT_351099</name>
</gene>
<comment type="caution">
    <text evidence="3">The sequence shown here is derived from an EMBL/GenBank/DDBJ whole genome shotgun (WGS) entry which is preliminary data.</text>
</comment>
<dbReference type="PANTHER" id="PTHR40465">
    <property type="entry name" value="CHROMOSOME 1, WHOLE GENOME SHOTGUN SEQUENCE"/>
    <property type="match status" value="1"/>
</dbReference>
<keyword evidence="1" id="KW-0472">Membrane</keyword>
<dbReference type="PANTHER" id="PTHR40465:SF1">
    <property type="entry name" value="DUF6534 DOMAIN-CONTAINING PROTEIN"/>
    <property type="match status" value="1"/>
</dbReference>
<keyword evidence="4" id="KW-1185">Reference proteome</keyword>
<dbReference type="EMBL" id="JARJLG010000033">
    <property type="protein sequence ID" value="KAJ7766308.1"/>
    <property type="molecule type" value="Genomic_DNA"/>
</dbReference>
<dbReference type="Pfam" id="PF20152">
    <property type="entry name" value="DUF6534"/>
    <property type="match status" value="1"/>
</dbReference>
<evidence type="ECO:0000259" key="2">
    <source>
        <dbReference type="Pfam" id="PF20152"/>
    </source>
</evidence>
<evidence type="ECO:0000313" key="3">
    <source>
        <dbReference type="EMBL" id="KAJ7766308.1"/>
    </source>
</evidence>
<feature type="transmembrane region" description="Helical" evidence="1">
    <location>
        <begin position="160"/>
        <end position="180"/>
    </location>
</feature>
<sequence length="314" mass="34956">MATASLDTTMGIWLVSLFIAAILYGMGVIQAYLYFHWYPNDKWGLKVTVICLMVFETLQITLFLVGVYQPLIQHFGDLSAIFRITWVDATQLISGFLSAFLVQMYFAYCIYTLSPKYKIIPVFIVVLALLQIGSGLAQTITSTELGNFTLLDKTKTTTTLQAASTLACDVAITVCLCYTLNDKRTGVRTTNSLLNTLMVNAVNRGMLTTFAAAVNIVLFLSVPHTFWFFLGLIPSSKFYMNSMLATLNMRDHIRERHDDWKNSIPIASLSQSTIQRAPAGAPAMAPSSHFDVNGIFADDSRDRQDDGKKAFDMI</sequence>
<feature type="transmembrane region" description="Helical" evidence="1">
    <location>
        <begin position="120"/>
        <end position="140"/>
    </location>
</feature>
<feature type="domain" description="DUF6534" evidence="2">
    <location>
        <begin position="166"/>
        <end position="252"/>
    </location>
</feature>
<dbReference type="InterPro" id="IPR045339">
    <property type="entry name" value="DUF6534"/>
</dbReference>
<feature type="transmembrane region" description="Helical" evidence="1">
    <location>
        <begin position="92"/>
        <end position="113"/>
    </location>
</feature>
<organism evidence="3 4">
    <name type="scientific">Mycena maculata</name>
    <dbReference type="NCBI Taxonomy" id="230809"/>
    <lineage>
        <taxon>Eukaryota</taxon>
        <taxon>Fungi</taxon>
        <taxon>Dikarya</taxon>
        <taxon>Basidiomycota</taxon>
        <taxon>Agaricomycotina</taxon>
        <taxon>Agaricomycetes</taxon>
        <taxon>Agaricomycetidae</taxon>
        <taxon>Agaricales</taxon>
        <taxon>Marasmiineae</taxon>
        <taxon>Mycenaceae</taxon>
        <taxon>Mycena</taxon>
    </lineage>
</organism>
<evidence type="ECO:0000313" key="4">
    <source>
        <dbReference type="Proteomes" id="UP001215280"/>
    </source>
</evidence>
<dbReference type="AlphaFoldDB" id="A0AAD7JNQ8"/>
<accession>A0AAD7JNQ8</accession>
<evidence type="ECO:0000256" key="1">
    <source>
        <dbReference type="SAM" id="Phobius"/>
    </source>
</evidence>
<keyword evidence="1" id="KW-1133">Transmembrane helix</keyword>
<dbReference type="Proteomes" id="UP001215280">
    <property type="component" value="Unassembled WGS sequence"/>
</dbReference>